<dbReference type="InterPro" id="IPR011009">
    <property type="entry name" value="Kinase-like_dom_sf"/>
</dbReference>
<dbReference type="InterPro" id="IPR052898">
    <property type="entry name" value="ACAD10-like"/>
</dbReference>
<dbReference type="Pfam" id="PF01636">
    <property type="entry name" value="APH"/>
    <property type="match status" value="1"/>
</dbReference>
<dbReference type="OrthoDB" id="3806873at2"/>
<dbReference type="GO" id="GO:0016740">
    <property type="term" value="F:transferase activity"/>
    <property type="evidence" value="ECO:0007669"/>
    <property type="project" value="UniProtKB-KW"/>
</dbReference>
<organism evidence="1 2">
    <name type="scientific">Croceicoccus naphthovorans</name>
    <dbReference type="NCBI Taxonomy" id="1348774"/>
    <lineage>
        <taxon>Bacteria</taxon>
        <taxon>Pseudomonadati</taxon>
        <taxon>Pseudomonadota</taxon>
        <taxon>Alphaproteobacteria</taxon>
        <taxon>Sphingomonadales</taxon>
        <taxon>Erythrobacteraceae</taxon>
        <taxon>Croceicoccus</taxon>
    </lineage>
</organism>
<dbReference type="InterPro" id="IPR002575">
    <property type="entry name" value="Aminoglycoside_PTrfase"/>
</dbReference>
<evidence type="ECO:0000313" key="2">
    <source>
        <dbReference type="Proteomes" id="UP000035287"/>
    </source>
</evidence>
<dbReference type="STRING" id="1348774.AB433_04840"/>
<dbReference type="CDD" id="cd05154">
    <property type="entry name" value="ACAD10_11_N-like"/>
    <property type="match status" value="1"/>
</dbReference>
<sequence length="351" mass="38833">MAEQDRGAAEIREGFAFDQARLETWMRENVDGFAGLRGVQQFSGGQSNPTYLLLGQERDYVLRRKPPGPLLKGAHAIEREFRLISALHPSGFPVPQPRGLCEDADVIGTAFYIMDHVKGRNFWNTAFPEVPREDRAAYFDAMNATIAQLHTIDPVSVGLGDYGKAGNYFERQIGRWSRQYLGDEEAGRVPALDALIEWLPANIPPGDDTSIVHGDFRCDNLLFHPTEPRVVAVLDWELSTLGHPLADFAYHLMVYRMPPGFSTGLLGIDLQAEGIPSEADYIAAYCRRTGRDRIDRLDFYLAFSLFRLAAIIHGIKGRMLRGNASSPDAAKAVAQLDSVAELALAQIGTSA</sequence>
<dbReference type="Gene3D" id="3.90.1200.10">
    <property type="match status" value="1"/>
</dbReference>
<dbReference type="RefSeq" id="WP_047820144.1">
    <property type="nucleotide sequence ID" value="NZ_CP011770.1"/>
</dbReference>
<gene>
    <name evidence="1" type="ORF">AB433_04840</name>
</gene>
<dbReference type="KEGG" id="cna:AB433_04840"/>
<dbReference type="PANTHER" id="PTHR47829">
    <property type="entry name" value="HYDROLASE, PUTATIVE (AFU_ORTHOLOGUE AFUA_1G12880)-RELATED"/>
    <property type="match status" value="1"/>
</dbReference>
<accession>A0A0G3XFP1</accession>
<dbReference type="EMBL" id="CP011770">
    <property type="protein sequence ID" value="AKM09456.1"/>
    <property type="molecule type" value="Genomic_DNA"/>
</dbReference>
<keyword evidence="1" id="KW-0808">Transferase</keyword>
<proteinExistence type="predicted"/>
<evidence type="ECO:0000313" key="1">
    <source>
        <dbReference type="EMBL" id="AKM09456.1"/>
    </source>
</evidence>
<name>A0A0G3XFP1_9SPHN</name>
<keyword evidence="2" id="KW-1185">Reference proteome</keyword>
<reference evidence="1 2" key="1">
    <citation type="submission" date="2015-06" db="EMBL/GenBank/DDBJ databases">
        <authorList>
            <person name="Zeng Y."/>
            <person name="Huang Y."/>
        </authorList>
    </citation>
    <scope>NUCLEOTIDE SEQUENCE [LARGE SCALE GENOMIC DNA]</scope>
    <source>
        <strain evidence="1 2">PQ-2</strain>
    </source>
</reference>
<dbReference type="SUPFAM" id="SSF56112">
    <property type="entry name" value="Protein kinase-like (PK-like)"/>
    <property type="match status" value="1"/>
</dbReference>
<dbReference type="PANTHER" id="PTHR47829:SF3">
    <property type="entry name" value="AMINOGLYCOSIDE PHOSPHOTRANSFERASE DOMAIN-CONTAINING PROTEIN"/>
    <property type="match status" value="1"/>
</dbReference>
<dbReference type="Proteomes" id="UP000035287">
    <property type="component" value="Chromosome"/>
</dbReference>
<protein>
    <submittedName>
        <fullName evidence="1">Aminoglycoside phosphotransferase</fullName>
    </submittedName>
</protein>
<dbReference type="AlphaFoldDB" id="A0A0G3XFP1"/>
<dbReference type="InterPro" id="IPR041726">
    <property type="entry name" value="ACAD10_11_N"/>
</dbReference>
<dbReference type="PATRIC" id="fig|1348774.3.peg.1015"/>
<dbReference type="Gene3D" id="3.30.200.20">
    <property type="entry name" value="Phosphorylase Kinase, domain 1"/>
    <property type="match status" value="1"/>
</dbReference>